<feature type="compositionally biased region" description="Polar residues" evidence="10">
    <location>
        <begin position="2496"/>
        <end position="2509"/>
    </location>
</feature>
<evidence type="ECO:0000259" key="12">
    <source>
        <dbReference type="PROSITE" id="PS50016"/>
    </source>
</evidence>
<feature type="signal peptide" evidence="11">
    <location>
        <begin position="1"/>
        <end position="26"/>
    </location>
</feature>
<dbReference type="Pfam" id="PF00628">
    <property type="entry name" value="PHD"/>
    <property type="match status" value="1"/>
</dbReference>
<accession>A0A078AXJ4</accession>
<dbReference type="InterPro" id="IPR041891">
    <property type="entry name" value="Alpha_CA_prokaryot-like"/>
</dbReference>
<evidence type="ECO:0000313" key="16">
    <source>
        <dbReference type="Proteomes" id="UP000039865"/>
    </source>
</evidence>
<feature type="domain" description="PHD-type" evidence="12">
    <location>
        <begin position="1914"/>
        <end position="1965"/>
    </location>
</feature>
<keyword evidence="16" id="KW-1185">Reference proteome</keyword>
<protein>
    <recommendedName>
        <fullName evidence="1">Calmodulin</fullName>
    </recommendedName>
</protein>
<evidence type="ECO:0000259" key="13">
    <source>
        <dbReference type="PROSITE" id="PS50222"/>
    </source>
</evidence>
<feature type="chain" id="PRO_5001729672" description="Calmodulin" evidence="11">
    <location>
        <begin position="27"/>
        <end position="2527"/>
    </location>
</feature>
<feature type="domain" description="EF-hand" evidence="13">
    <location>
        <begin position="443"/>
        <end position="478"/>
    </location>
</feature>
<dbReference type="SUPFAM" id="SSF51069">
    <property type="entry name" value="Carbonic anhydrase"/>
    <property type="match status" value="1"/>
</dbReference>
<evidence type="ECO:0000256" key="1">
    <source>
        <dbReference type="ARBA" id="ARBA00020786"/>
    </source>
</evidence>
<dbReference type="SMART" id="SM01057">
    <property type="entry name" value="Carb_anhydrase"/>
    <property type="match status" value="1"/>
</dbReference>
<dbReference type="Pfam" id="PF00194">
    <property type="entry name" value="Carb_anhydrase"/>
    <property type="match status" value="1"/>
</dbReference>
<dbReference type="Gene3D" id="3.10.200.10">
    <property type="entry name" value="Alpha carbonic anhydrase"/>
    <property type="match status" value="1"/>
</dbReference>
<dbReference type="EMBL" id="CCKQ01014209">
    <property type="protein sequence ID" value="CDW85957.1"/>
    <property type="molecule type" value="Genomic_DNA"/>
</dbReference>
<dbReference type="InterPro" id="IPR019786">
    <property type="entry name" value="Zinc_finger_PHD-type_CS"/>
</dbReference>
<dbReference type="InterPro" id="IPR013637">
    <property type="entry name" value="Lys_sp_deMease-like_dom"/>
</dbReference>
<dbReference type="PROSITE" id="PS50016">
    <property type="entry name" value="ZF_PHD_2"/>
    <property type="match status" value="1"/>
</dbReference>
<evidence type="ECO:0000256" key="4">
    <source>
        <dbReference type="ARBA" id="ARBA00022771"/>
    </source>
</evidence>
<feature type="compositionally biased region" description="Low complexity" evidence="10">
    <location>
        <begin position="344"/>
        <end position="356"/>
    </location>
</feature>
<keyword evidence="9" id="KW-0175">Coiled coil</keyword>
<dbReference type="PANTHER" id="PTHR23048:SF0">
    <property type="entry name" value="CALMODULIN LIKE 3"/>
    <property type="match status" value="1"/>
</dbReference>
<keyword evidence="3" id="KW-0677">Repeat</keyword>
<dbReference type="InterPro" id="IPR050230">
    <property type="entry name" value="CALM/Myosin/TropC-like"/>
</dbReference>
<feature type="domain" description="Alpha-carbonic anhydrase" evidence="14">
    <location>
        <begin position="25"/>
        <end position="259"/>
    </location>
</feature>
<keyword evidence="4 8" id="KW-0863">Zinc-finger</keyword>
<feature type="coiled-coil region" evidence="9">
    <location>
        <begin position="1344"/>
        <end position="1397"/>
    </location>
</feature>
<evidence type="ECO:0000256" key="5">
    <source>
        <dbReference type="ARBA" id="ARBA00022833"/>
    </source>
</evidence>
<dbReference type="GO" id="GO:0005509">
    <property type="term" value="F:calcium ion binding"/>
    <property type="evidence" value="ECO:0007669"/>
    <property type="project" value="InterPro"/>
</dbReference>
<dbReference type="GO" id="GO:0016460">
    <property type="term" value="C:myosin II complex"/>
    <property type="evidence" value="ECO:0007669"/>
    <property type="project" value="TreeGrafter"/>
</dbReference>
<dbReference type="PROSITE" id="PS51144">
    <property type="entry name" value="ALPHA_CA_2"/>
    <property type="match status" value="1"/>
</dbReference>
<dbReference type="Pfam" id="PF08429">
    <property type="entry name" value="PLU-1"/>
    <property type="match status" value="2"/>
</dbReference>
<name>A0A078AXJ4_STYLE</name>
<feature type="compositionally biased region" description="Low complexity" evidence="10">
    <location>
        <begin position="615"/>
        <end position="625"/>
    </location>
</feature>
<dbReference type="InterPro" id="IPR001965">
    <property type="entry name" value="Znf_PHD"/>
</dbReference>
<feature type="region of interest" description="Disordered" evidence="10">
    <location>
        <begin position="1269"/>
        <end position="1290"/>
    </location>
</feature>
<proteinExistence type="predicted"/>
<dbReference type="InterPro" id="IPR018247">
    <property type="entry name" value="EF_Hand_1_Ca_BS"/>
</dbReference>
<keyword evidence="7" id="KW-0007">Acetylation</keyword>
<keyword evidence="5" id="KW-0862">Zinc</keyword>
<feature type="domain" description="EF-hand" evidence="13">
    <location>
        <begin position="480"/>
        <end position="515"/>
    </location>
</feature>
<evidence type="ECO:0000256" key="11">
    <source>
        <dbReference type="SAM" id="SignalP"/>
    </source>
</evidence>
<evidence type="ECO:0000259" key="14">
    <source>
        <dbReference type="PROSITE" id="PS51144"/>
    </source>
</evidence>
<dbReference type="CDD" id="cd15552">
    <property type="entry name" value="PHD_PHF3_like"/>
    <property type="match status" value="1"/>
</dbReference>
<feature type="region of interest" description="Disordered" evidence="10">
    <location>
        <begin position="605"/>
        <end position="639"/>
    </location>
</feature>
<dbReference type="Pfam" id="PF13499">
    <property type="entry name" value="EF-hand_7"/>
    <property type="match status" value="2"/>
</dbReference>
<sequence>MKFKFSHQLRQRQALILLSLLSIIQAVDYSQNGKNWDGTCATGIRQSPVNIATPDLVLNSLVKFQVNYDSIEDQTLKVQDKGNKIFIESNQNASSFIDFWNERGEYQKFKLDSLQWKLKSEHTVDNRQYSAELQIYHMQPATNRKLVISILFDEEAFLAAPRAKTCFVESFKFQDYVSRAGSLEIPIREYLQFVPQDFYFYYGSLTEPQCNETVTWIVIKSIQPISTQQINSLKSLMSSPSGNFRDIKPIGTRKVYLSGAQLGRLLISAALKTAVINTMAFGMILIANLSYKRKLMNSRLRNNLNQQPSNYNGFTNTQSMVHPQMKQYQLQNQNMNQSRKKKPNAANPNSNKNKNWKALNMRQPAGATIMDLQDMDRHGHLIKPEIGQDEYRHQDPMYGFDEKFTDIELEKFKEAFIFFDRDGDGTMKSEDVGLAMRAMGALVSNNEVKALLKKYDPDGTGTIDLNDFIACLAEVVNKDDNPGEIKNAFSVFDKEDNNMLPIDEMRHVLTRIGDPLSQEEVTNFLNILDVNGDGHVRFGNLMDLLVPQTNKDLYAKTVGGEGIERSQMSYGAPQIGKGIGGGQVYGGILDSYKLLEQLSRMNNNTSTTNIEDKTQQNNVSSSHNSNQKKSRKSVKGKGQAASFMGGEINLNSDQFEKLVCKFQGMDGACDWFQMSKQKLEKQNKKTNAGNFGGLPVQHQWKPPRLDQDKYQVNKESIPPLNKFQAPAHDQQIQQHLEKRLPNEGKIKLQIRDQAFNSNSIKGDVKASDLGKRNRRSQSFDNDITVRFQSRKKILVHGQPLASEVAGPMFSKPDEANHNKQYAINMHTEEIKQDITEISPQLQKVEVMVYNVDNKDNKNEALQEYLDLCDFIMRETHNASCNGLWLKGSLAGYQEKAMKLLHEYNYNFNLAKFHILYPTVMAIPEQRDEILNSINDKELESIVNDAIIDLRGCKSVEADEAIQSVRNDMKTNRITVEELGHYQQMLKKLRVEMPPDIEQELIKSKDFSKVIKKKCGPQTGGGAAAQIPNEKKMRLSDLLQMQDESLKYQIITPEMQQLAEYVKKSQQWIEKAELIKTQVVNVKQLQSIQQESRSIPVNFEGLFEELKKRSNDSVQLVERIHSTFIKVNKTRTQVNQELSNSNLANDRGSAASAKERKKQQDLIKKEKRQKEQQYKDLLREADELMITNPEIQKLREHLEDVDQWKNRVWMFLEDEHEQRQRKEVFLQLLRETALFKFEVELTEDLQRRLEFLEWHEKVIKIWNQMNNIKSEQSSHGSNHSSRKGSEAGNDEEMKDVVDFIEPMEQKSQKVPLSKLQDIMQEGESKGFSDIQIDIIIRIGEMCLKANQYETEIKKVLKEIKESASSNKDSKPKISIERLIELQEEGEKLKVQMNEIDELNLVIQEVQNFDHRCKVYTQSQDFLNNTELKSKNLTSNEFLKQLLQLRQQITKLGVRSSTFQLFKRKIKPLLRWIKRSRMIIKTYFKSIQEEKSQSTTYNQLKLLDQQDYDSMSSSDEFDNEQLNQVNDNQQLSIEIDMDLQDYDILISLLSQAETSLKIIKDTNDYTTLKQIETRVNYWISKVDELDTQRSFTKKDMIMQENFDQQIQQIISQEDDEFELDSAFLNNQQVIETLEKLVGEYLPLPINKQQRVQKQLRRERWMKKLAELYQAEKVKLKQVESLVKDSNHADIQEDFRCKKLSIQLKQQLVQCKEWHQQQQIADVSKPAEISRLLEMGNLLRINLSDYVELRSFYQDVIDWKNKTKQILNQKKFPEFNYEVLRKHIDIGIQLDINEKEIEILKQIVEFCAHWKSIARKVLKSRELCALQHQQVIVKMLEQPPNSQSDRQDLTNNEQSQTVSGLVLILSRNPDNLLQISEILGEQQLSIKKDKDHNQVQQQVYRPTGLQQITEYKYYDNKQYCLCRRGDDGIAFMIGCDSCKEWFHGDCVGVKKDAAGKINQYICIGCARVRYNFEMWNESQQQAQQQQQRDDQIIQEDFHLERFTERRRSNYANFKALIEQGEFDIPIFLEEMEEMKVLEYKIEKWLDTVQQYLEYSLLDQYDYSYEQQQPKQNQSSQQQSISKLNSLDNISMQMLKLYLESESFPIELDEAEELILIMKQRKWYQECQRVLQGTTLKQNKVQYKRNIKRLISQSLELKIENDQSLKHMIKQLQKLLQGTQQQSYQSPQMMHNPQKMQHQIPGSGKYRANSIQQQQLYQMQQQYSSPQNNMIIPQEMPSHLHQQHMHLQNEQMVDEYEINTATNQEISRVEYELNKLFSSGVVEYGDCVNLIDQFEQMEMIKTEEDKQKVDELRNLLNEYTSWLNRVRECLNLARKNRRIDVRLSYIKMMYVKEYEKLIQEGDRLYFMFTSVEKVQYKEIYEHFVEWERNAVEFIQEARCKIQDCIGNVPLCKSFTEEMNYYNNGIWQPHVEDCYEDCNWDFYQFRVIRLENEKKLQESQQIPRRAGVEEAKVDDQDEEVDHDQFFKDARDSDGDKEAQINPEQSDANHESFNTIKQIITQNEQEMQQDFFK</sequence>
<dbReference type="SUPFAM" id="SSF47473">
    <property type="entry name" value="EF-hand"/>
    <property type="match status" value="1"/>
</dbReference>
<dbReference type="InterPro" id="IPR011011">
    <property type="entry name" value="Znf_FYVE_PHD"/>
</dbReference>
<keyword evidence="6" id="KW-0106">Calcium</keyword>
<evidence type="ECO:0000256" key="7">
    <source>
        <dbReference type="ARBA" id="ARBA00022990"/>
    </source>
</evidence>
<dbReference type="Gene3D" id="2.60.120.650">
    <property type="entry name" value="Cupin"/>
    <property type="match status" value="1"/>
</dbReference>
<dbReference type="PROSITE" id="PS00018">
    <property type="entry name" value="EF_HAND_1"/>
    <property type="match status" value="1"/>
</dbReference>
<dbReference type="PANTHER" id="PTHR23048">
    <property type="entry name" value="MYOSIN LIGHT CHAIN 1, 3"/>
    <property type="match status" value="1"/>
</dbReference>
<dbReference type="CDD" id="cd00051">
    <property type="entry name" value="EFh"/>
    <property type="match status" value="2"/>
</dbReference>
<dbReference type="PROSITE" id="PS01359">
    <property type="entry name" value="ZF_PHD_1"/>
    <property type="match status" value="1"/>
</dbReference>
<dbReference type="FunFam" id="1.10.238.10:FF:000001">
    <property type="entry name" value="Calmodulin 1"/>
    <property type="match status" value="1"/>
</dbReference>
<dbReference type="CDD" id="cd03124">
    <property type="entry name" value="alpha_CA_prokaryotic_like"/>
    <property type="match status" value="1"/>
</dbReference>
<evidence type="ECO:0000256" key="8">
    <source>
        <dbReference type="PROSITE-ProRule" id="PRU00146"/>
    </source>
</evidence>
<organism evidence="15 16">
    <name type="scientific">Stylonychia lemnae</name>
    <name type="common">Ciliate</name>
    <dbReference type="NCBI Taxonomy" id="5949"/>
    <lineage>
        <taxon>Eukaryota</taxon>
        <taxon>Sar</taxon>
        <taxon>Alveolata</taxon>
        <taxon>Ciliophora</taxon>
        <taxon>Intramacronucleata</taxon>
        <taxon>Spirotrichea</taxon>
        <taxon>Stichotrichia</taxon>
        <taxon>Sporadotrichida</taxon>
        <taxon>Oxytrichidae</taxon>
        <taxon>Stylonychinae</taxon>
        <taxon>Stylonychia</taxon>
    </lineage>
</organism>
<dbReference type="GO" id="GO:0008270">
    <property type="term" value="F:zinc ion binding"/>
    <property type="evidence" value="ECO:0007669"/>
    <property type="project" value="UniProtKB-KW"/>
</dbReference>
<dbReference type="InterPro" id="IPR011992">
    <property type="entry name" value="EF-hand-dom_pair"/>
</dbReference>
<feature type="compositionally biased region" description="Low complexity" evidence="10">
    <location>
        <begin position="1269"/>
        <end position="1278"/>
    </location>
</feature>
<feature type="region of interest" description="Disordered" evidence="10">
    <location>
        <begin position="1137"/>
        <end position="1164"/>
    </location>
</feature>
<keyword evidence="11" id="KW-0732">Signal</keyword>
<dbReference type="InterPro" id="IPR019787">
    <property type="entry name" value="Znf_PHD-finger"/>
</dbReference>
<evidence type="ECO:0000313" key="15">
    <source>
        <dbReference type="EMBL" id="CDW85957.1"/>
    </source>
</evidence>
<evidence type="ECO:0000256" key="9">
    <source>
        <dbReference type="SAM" id="Coils"/>
    </source>
</evidence>
<dbReference type="InterPro" id="IPR001148">
    <property type="entry name" value="CA_dom"/>
</dbReference>
<feature type="compositionally biased region" description="Basic residues" evidence="10">
    <location>
        <begin position="626"/>
        <end position="635"/>
    </location>
</feature>
<dbReference type="Proteomes" id="UP000039865">
    <property type="component" value="Unassembled WGS sequence"/>
</dbReference>
<evidence type="ECO:0000256" key="10">
    <source>
        <dbReference type="SAM" id="MobiDB-lite"/>
    </source>
</evidence>
<dbReference type="SMART" id="SM00054">
    <property type="entry name" value="EFh"/>
    <property type="match status" value="4"/>
</dbReference>
<dbReference type="InterPro" id="IPR002048">
    <property type="entry name" value="EF_hand_dom"/>
</dbReference>
<feature type="region of interest" description="Disordered" evidence="10">
    <location>
        <begin position="2454"/>
        <end position="2509"/>
    </location>
</feature>
<evidence type="ECO:0000256" key="3">
    <source>
        <dbReference type="ARBA" id="ARBA00022737"/>
    </source>
</evidence>
<dbReference type="PROSITE" id="PS50222">
    <property type="entry name" value="EF_HAND_2"/>
    <property type="match status" value="4"/>
</dbReference>
<dbReference type="OrthoDB" id="419183at2759"/>
<dbReference type="SMART" id="SM00249">
    <property type="entry name" value="PHD"/>
    <property type="match status" value="1"/>
</dbReference>
<dbReference type="InParanoid" id="A0A078AXJ4"/>
<gene>
    <name evidence="15" type="primary">Contig11605.g12429</name>
    <name evidence="15" type="ORF">STYLEM_15048</name>
</gene>
<reference evidence="15 16" key="1">
    <citation type="submission" date="2014-06" db="EMBL/GenBank/DDBJ databases">
        <authorList>
            <person name="Swart Estienne"/>
        </authorList>
    </citation>
    <scope>NUCLEOTIDE SEQUENCE [LARGE SCALE GENOMIC DNA]</scope>
    <source>
        <strain evidence="15 16">130c</strain>
    </source>
</reference>
<evidence type="ECO:0000256" key="2">
    <source>
        <dbReference type="ARBA" id="ARBA00022723"/>
    </source>
</evidence>
<keyword evidence="2" id="KW-0479">Metal-binding</keyword>
<feature type="compositionally biased region" description="Basic and acidic residues" evidence="10">
    <location>
        <begin position="2477"/>
        <end position="2493"/>
    </location>
</feature>
<dbReference type="InterPro" id="IPR036398">
    <property type="entry name" value="CA_dom_sf"/>
</dbReference>
<feature type="region of interest" description="Disordered" evidence="10">
    <location>
        <begin position="333"/>
        <end position="356"/>
    </location>
</feature>
<evidence type="ECO:0000256" key="6">
    <source>
        <dbReference type="ARBA" id="ARBA00022837"/>
    </source>
</evidence>
<dbReference type="Gene3D" id="1.10.238.10">
    <property type="entry name" value="EF-hand"/>
    <property type="match status" value="1"/>
</dbReference>
<feature type="domain" description="EF-hand" evidence="13">
    <location>
        <begin position="516"/>
        <end position="551"/>
    </location>
</feature>
<dbReference type="SUPFAM" id="SSF57903">
    <property type="entry name" value="FYVE/PHD zinc finger"/>
    <property type="match status" value="1"/>
</dbReference>
<feature type="domain" description="EF-hand" evidence="13">
    <location>
        <begin position="407"/>
        <end position="442"/>
    </location>
</feature>